<feature type="domain" description="HTH APSES-type" evidence="2">
    <location>
        <begin position="38"/>
        <end position="150"/>
    </location>
</feature>
<dbReference type="GO" id="GO:0003677">
    <property type="term" value="F:DNA binding"/>
    <property type="evidence" value="ECO:0007669"/>
    <property type="project" value="InterPro"/>
</dbReference>
<dbReference type="PANTHER" id="PTHR43828:SF5">
    <property type="entry name" value="TRANSCRIPTIONAL REPRESSOR XBP1"/>
    <property type="match status" value="1"/>
</dbReference>
<dbReference type="EMBL" id="JANAWD010000154">
    <property type="protein sequence ID" value="KAJ3485408.1"/>
    <property type="molecule type" value="Genomic_DNA"/>
</dbReference>
<feature type="region of interest" description="Disordered" evidence="1">
    <location>
        <begin position="1"/>
        <end position="28"/>
    </location>
</feature>
<keyword evidence="4" id="KW-1185">Reference proteome</keyword>
<dbReference type="PROSITE" id="PS51299">
    <property type="entry name" value="HTH_APSES"/>
    <property type="match status" value="1"/>
</dbReference>
<dbReference type="InterPro" id="IPR036887">
    <property type="entry name" value="HTH_APSES_sf"/>
</dbReference>
<dbReference type="Gene3D" id="3.10.260.10">
    <property type="entry name" value="Transcription regulator HTH, APSES-type DNA-binding domain"/>
    <property type="match status" value="1"/>
</dbReference>
<dbReference type="AlphaFoldDB" id="A0AAD5V5S2"/>
<sequence>MSSGLLLDPLPSPSSEATPPGTRYKPYATPNHHVTKGRYITSNDPRGYIPVYEYPLNGQWIMLDMDDGYVLWTGIWKALGNSKADIVKMVESQPDLAPQLRRVRGGYLKIQGTWMPYEIALRLARRVAWPIRYELVPLFGPTFPDTCLSPDQPGYGQIVKPGAGKRRTRRAIPSGNPPDAKHDWTVISPAPHPTVPGVGPYCSASRGLPHDLSHQSRRHSEPDARRRGIQEQDVGSPIALHSPYEQPFHRPTTASTSYSHSETNRDLSPAFPLPAPGGRYSPYPNPHGPRPRVHSSRPDHYYSLPSPPHGRHVERQSSYSYNHNEDITLPPIKPLNEQSKPGNSSSLTLPPISALDSKSCDDSTAVLRRLQSSSDDIPVVRVNIPGTRNGTSEYQPHSPALSSSHSGPQATGARLPSLRLPANPPSGPNSSPITAPFTHQSGNSSQSHSPVSPLLRTPHSATSSRDDDSPAYQSPIRERGILPAPKGEDKPYALYHNRMEHGIPIGESIHCSGDDLPPYPTRHAWRPW</sequence>
<gene>
    <name evidence="3" type="ORF">NLI96_g4986</name>
</gene>
<dbReference type="SUPFAM" id="SSF54616">
    <property type="entry name" value="DNA-binding domain of Mlu1-box binding protein MBP1"/>
    <property type="match status" value="1"/>
</dbReference>
<feature type="compositionally biased region" description="Polar residues" evidence="1">
    <location>
        <begin position="336"/>
        <end position="348"/>
    </location>
</feature>
<proteinExistence type="predicted"/>
<protein>
    <recommendedName>
        <fullName evidence="2">HTH APSES-type domain-containing protein</fullName>
    </recommendedName>
</protein>
<feature type="region of interest" description="Disordered" evidence="1">
    <location>
        <begin position="378"/>
        <end position="489"/>
    </location>
</feature>
<feature type="compositionally biased region" description="Basic and acidic residues" evidence="1">
    <location>
        <begin position="208"/>
        <end position="230"/>
    </location>
</feature>
<dbReference type="PANTHER" id="PTHR43828">
    <property type="entry name" value="ASPARAGINASE"/>
    <property type="match status" value="1"/>
</dbReference>
<comment type="caution">
    <text evidence="3">The sequence shown here is derived from an EMBL/GenBank/DDBJ whole genome shotgun (WGS) entry which is preliminary data.</text>
</comment>
<dbReference type="Proteomes" id="UP001212997">
    <property type="component" value="Unassembled WGS sequence"/>
</dbReference>
<feature type="compositionally biased region" description="Low complexity" evidence="1">
    <location>
        <begin position="1"/>
        <end position="15"/>
    </location>
</feature>
<feature type="compositionally biased region" description="Polar residues" evidence="1">
    <location>
        <begin position="437"/>
        <end position="450"/>
    </location>
</feature>
<evidence type="ECO:0000256" key="1">
    <source>
        <dbReference type="SAM" id="MobiDB-lite"/>
    </source>
</evidence>
<feature type="compositionally biased region" description="Polar residues" evidence="1">
    <location>
        <begin position="386"/>
        <end position="409"/>
    </location>
</feature>
<dbReference type="InterPro" id="IPR051642">
    <property type="entry name" value="SWI6-like"/>
</dbReference>
<dbReference type="InterPro" id="IPR003163">
    <property type="entry name" value="Tscrpt_reg_HTH_APSES-type"/>
</dbReference>
<accession>A0AAD5V5S2</accession>
<evidence type="ECO:0000313" key="4">
    <source>
        <dbReference type="Proteomes" id="UP001212997"/>
    </source>
</evidence>
<feature type="region of interest" description="Disordered" evidence="1">
    <location>
        <begin position="154"/>
        <end position="182"/>
    </location>
</feature>
<organism evidence="3 4">
    <name type="scientific">Meripilus lineatus</name>
    <dbReference type="NCBI Taxonomy" id="2056292"/>
    <lineage>
        <taxon>Eukaryota</taxon>
        <taxon>Fungi</taxon>
        <taxon>Dikarya</taxon>
        <taxon>Basidiomycota</taxon>
        <taxon>Agaricomycotina</taxon>
        <taxon>Agaricomycetes</taxon>
        <taxon>Polyporales</taxon>
        <taxon>Meripilaceae</taxon>
        <taxon>Meripilus</taxon>
    </lineage>
</organism>
<feature type="compositionally biased region" description="Basic and acidic residues" evidence="1">
    <location>
        <begin position="476"/>
        <end position="489"/>
    </location>
</feature>
<name>A0AAD5V5S2_9APHY</name>
<evidence type="ECO:0000259" key="2">
    <source>
        <dbReference type="PROSITE" id="PS51299"/>
    </source>
</evidence>
<reference evidence="3" key="1">
    <citation type="submission" date="2022-07" db="EMBL/GenBank/DDBJ databases">
        <title>Genome Sequence of Physisporinus lineatus.</title>
        <authorList>
            <person name="Buettner E."/>
        </authorList>
    </citation>
    <scope>NUCLEOTIDE SEQUENCE</scope>
    <source>
        <strain evidence="3">VT162</strain>
    </source>
</reference>
<feature type="compositionally biased region" description="Polar residues" evidence="1">
    <location>
        <begin position="252"/>
        <end position="261"/>
    </location>
</feature>
<dbReference type="GO" id="GO:0000981">
    <property type="term" value="F:DNA-binding transcription factor activity, RNA polymerase II-specific"/>
    <property type="evidence" value="ECO:0007669"/>
    <property type="project" value="UniProtKB-ARBA"/>
</dbReference>
<feature type="region of interest" description="Disordered" evidence="1">
    <location>
        <begin position="195"/>
        <end position="360"/>
    </location>
</feature>
<dbReference type="GO" id="GO:0030907">
    <property type="term" value="C:MBF transcription complex"/>
    <property type="evidence" value="ECO:0007669"/>
    <property type="project" value="TreeGrafter"/>
</dbReference>
<dbReference type="GO" id="GO:0033309">
    <property type="term" value="C:SBF transcription complex"/>
    <property type="evidence" value="ECO:0007669"/>
    <property type="project" value="TreeGrafter"/>
</dbReference>
<evidence type="ECO:0000313" key="3">
    <source>
        <dbReference type="EMBL" id="KAJ3485408.1"/>
    </source>
</evidence>